<protein>
    <recommendedName>
        <fullName evidence="3">Protein kinase domain-containing protein</fullName>
    </recommendedName>
</protein>
<name>A0A8S1VWS0_9CILI</name>
<dbReference type="OrthoDB" id="3638488at2759"/>
<dbReference type="AlphaFoldDB" id="A0A8S1VWS0"/>
<sequence>MKKDIFTEKESQFYMTESIMYNINKQVYNSRFYSQIKIYTQRFKTDNILLQADGHIKLSDFRLCKYVKSRGTRLDERISVYKPEGKGDNTQISREIELRLIVQQTLLIILHLKCLKSLCIMRQQIGSLLELHYMNYKKEIHHSFVMIPNQLFRRIQTGKNTCYSIRSQTKFYQQVRKEVNFKRYTFNRKIEFQRSYLNQAFLYLDTLQTQKAVDFN</sequence>
<reference evidence="1" key="1">
    <citation type="submission" date="2021-01" db="EMBL/GenBank/DDBJ databases">
        <authorList>
            <consortium name="Genoscope - CEA"/>
            <person name="William W."/>
        </authorList>
    </citation>
    <scope>NUCLEOTIDE SEQUENCE</scope>
</reference>
<evidence type="ECO:0000313" key="2">
    <source>
        <dbReference type="Proteomes" id="UP000689195"/>
    </source>
</evidence>
<comment type="caution">
    <text evidence="1">The sequence shown here is derived from an EMBL/GenBank/DDBJ whole genome shotgun (WGS) entry which is preliminary data.</text>
</comment>
<dbReference type="EMBL" id="CAJJDO010000070">
    <property type="protein sequence ID" value="CAD8178696.1"/>
    <property type="molecule type" value="Genomic_DNA"/>
</dbReference>
<evidence type="ECO:0000313" key="1">
    <source>
        <dbReference type="EMBL" id="CAD8178696.1"/>
    </source>
</evidence>
<proteinExistence type="predicted"/>
<keyword evidence="2" id="KW-1185">Reference proteome</keyword>
<organism evidence="1 2">
    <name type="scientific">Paramecium pentaurelia</name>
    <dbReference type="NCBI Taxonomy" id="43138"/>
    <lineage>
        <taxon>Eukaryota</taxon>
        <taxon>Sar</taxon>
        <taxon>Alveolata</taxon>
        <taxon>Ciliophora</taxon>
        <taxon>Intramacronucleata</taxon>
        <taxon>Oligohymenophorea</taxon>
        <taxon>Peniculida</taxon>
        <taxon>Parameciidae</taxon>
        <taxon>Paramecium</taxon>
    </lineage>
</organism>
<accession>A0A8S1VWS0</accession>
<gene>
    <name evidence="1" type="ORF">PPENT_87.1.T0700061</name>
</gene>
<evidence type="ECO:0008006" key="3">
    <source>
        <dbReference type="Google" id="ProtNLM"/>
    </source>
</evidence>
<dbReference type="Proteomes" id="UP000689195">
    <property type="component" value="Unassembled WGS sequence"/>
</dbReference>